<keyword evidence="4" id="KW-1185">Reference proteome</keyword>
<dbReference type="AlphaFoldDB" id="A0A0J1AWC2"/>
<dbReference type="Proteomes" id="UP000053611">
    <property type="component" value="Unassembled WGS sequence"/>
</dbReference>
<protein>
    <recommendedName>
        <fullName evidence="2">DUF7330 domain-containing protein</fullName>
    </recommendedName>
</protein>
<feature type="compositionally biased region" description="Low complexity" evidence="1">
    <location>
        <begin position="173"/>
        <end position="190"/>
    </location>
</feature>
<evidence type="ECO:0000259" key="2">
    <source>
        <dbReference type="Pfam" id="PF24016"/>
    </source>
</evidence>
<organism evidence="3 4">
    <name type="scientific">Cutaneotrichosporon oleaginosum</name>
    <dbReference type="NCBI Taxonomy" id="879819"/>
    <lineage>
        <taxon>Eukaryota</taxon>
        <taxon>Fungi</taxon>
        <taxon>Dikarya</taxon>
        <taxon>Basidiomycota</taxon>
        <taxon>Agaricomycotina</taxon>
        <taxon>Tremellomycetes</taxon>
        <taxon>Trichosporonales</taxon>
        <taxon>Trichosporonaceae</taxon>
        <taxon>Cutaneotrichosporon</taxon>
    </lineage>
</organism>
<feature type="domain" description="DUF7330" evidence="2">
    <location>
        <begin position="59"/>
        <end position="142"/>
    </location>
</feature>
<sequence>MTRHNEELPPTYEESEAPALPARPPSPPSSAHRAVAPLTLADTNASIKGTYAVRLMSNKAGPDVKISSTNGAVAVTLFLQGTLFRPAVVDVITTNGRVDLTVHRDSAAIDVTAKSSNGSVTLNLPEDFDGLVTVRVINGRKRVEGMAGVIWPSEGDEKSITYRVRPASGGGPRRPSGPSGPRGCSGPSGKSLDKQEQEYKRHEEEYARFQEVSPTETDLSDKGPDRAYASTHNGSVKVQYIGMHEEGGSGDRSSCSIM</sequence>
<gene>
    <name evidence="3" type="ORF">CC85DRAFT_330600</name>
</gene>
<evidence type="ECO:0000313" key="3">
    <source>
        <dbReference type="EMBL" id="KLT39584.1"/>
    </source>
</evidence>
<dbReference type="Pfam" id="PF24016">
    <property type="entry name" value="DUF7330"/>
    <property type="match status" value="1"/>
</dbReference>
<name>A0A0J1AWC2_9TREE</name>
<proteinExistence type="predicted"/>
<dbReference type="InterPro" id="IPR055754">
    <property type="entry name" value="DUF7330"/>
</dbReference>
<feature type="region of interest" description="Disordered" evidence="1">
    <location>
        <begin position="165"/>
        <end position="233"/>
    </location>
</feature>
<feature type="compositionally biased region" description="Basic and acidic residues" evidence="1">
    <location>
        <begin position="191"/>
        <end position="208"/>
    </location>
</feature>
<evidence type="ECO:0000256" key="1">
    <source>
        <dbReference type="SAM" id="MobiDB-lite"/>
    </source>
</evidence>
<accession>A0A0J1AWC2</accession>
<dbReference type="EMBL" id="KQ087254">
    <property type="protein sequence ID" value="KLT39584.1"/>
    <property type="molecule type" value="Genomic_DNA"/>
</dbReference>
<evidence type="ECO:0000313" key="4">
    <source>
        <dbReference type="Proteomes" id="UP000053611"/>
    </source>
</evidence>
<dbReference type="RefSeq" id="XP_018276075.1">
    <property type="nucleotide sequence ID" value="XM_018426955.1"/>
</dbReference>
<dbReference type="OrthoDB" id="5289249at2759"/>
<feature type="region of interest" description="Disordered" evidence="1">
    <location>
        <begin position="1"/>
        <end position="33"/>
    </location>
</feature>
<dbReference type="GeneID" id="28987558"/>
<reference evidence="3 4" key="1">
    <citation type="submission" date="2015-03" db="EMBL/GenBank/DDBJ databases">
        <title>Genomics and transcriptomics of the oil-accumulating basidiomycete yeast T. oleaginosus allow insights into substrate utilization and the diverse evolutionary trajectories of mating systems in fungi.</title>
        <authorList>
            <consortium name="DOE Joint Genome Institute"/>
            <person name="Kourist R."/>
            <person name="Kracht O."/>
            <person name="Bracharz F."/>
            <person name="Lipzen A."/>
            <person name="Nolan M."/>
            <person name="Ohm R."/>
            <person name="Grigoriev I."/>
            <person name="Sun S."/>
            <person name="Heitman J."/>
            <person name="Bruck T."/>
            <person name="Nowrousian M."/>
        </authorList>
    </citation>
    <scope>NUCLEOTIDE SEQUENCE [LARGE SCALE GENOMIC DNA]</scope>
    <source>
        <strain evidence="3 4">IBC0246</strain>
    </source>
</reference>